<evidence type="ECO:0000256" key="16">
    <source>
        <dbReference type="PIRNR" id="PIRNR000641"/>
    </source>
</evidence>
<dbReference type="CDD" id="cd01098">
    <property type="entry name" value="PAN_AP_plant"/>
    <property type="match status" value="1"/>
</dbReference>
<feature type="chain" id="PRO_5043863570" description="Receptor-like serine/threonine-protein kinase" evidence="20">
    <location>
        <begin position="25"/>
        <end position="852"/>
    </location>
</feature>
<evidence type="ECO:0000256" key="8">
    <source>
        <dbReference type="ARBA" id="ARBA00022777"/>
    </source>
</evidence>
<dbReference type="EMBL" id="CAMGYJ010000003">
    <property type="protein sequence ID" value="CAI0389384.1"/>
    <property type="molecule type" value="Genomic_DNA"/>
</dbReference>
<evidence type="ECO:0000256" key="5">
    <source>
        <dbReference type="ARBA" id="ARBA00022692"/>
    </source>
</evidence>
<dbReference type="SUPFAM" id="SSF51110">
    <property type="entry name" value="alpha-D-mannose-specific plant lectins"/>
    <property type="match status" value="1"/>
</dbReference>
<dbReference type="InterPro" id="IPR011009">
    <property type="entry name" value="Kinase-like_dom_sf"/>
</dbReference>
<keyword evidence="2" id="KW-1003">Cell membrane</keyword>
<dbReference type="EC" id="2.7.11.1" evidence="16"/>
<comment type="catalytic activity">
    <reaction evidence="15 16">
        <text>L-seryl-[protein] + ATP = O-phospho-L-seryl-[protein] + ADP + H(+)</text>
        <dbReference type="Rhea" id="RHEA:17989"/>
        <dbReference type="Rhea" id="RHEA-COMP:9863"/>
        <dbReference type="Rhea" id="RHEA-COMP:11604"/>
        <dbReference type="ChEBI" id="CHEBI:15378"/>
        <dbReference type="ChEBI" id="CHEBI:29999"/>
        <dbReference type="ChEBI" id="CHEBI:30616"/>
        <dbReference type="ChEBI" id="CHEBI:83421"/>
        <dbReference type="ChEBI" id="CHEBI:456216"/>
        <dbReference type="EC" id="2.7.11.1"/>
    </reaction>
</comment>
<name>A0AAV0HVV1_9ROSI</name>
<evidence type="ECO:0000256" key="1">
    <source>
        <dbReference type="ARBA" id="ARBA00004251"/>
    </source>
</evidence>
<evidence type="ECO:0000256" key="18">
    <source>
        <dbReference type="PROSITE-ProRule" id="PRU10141"/>
    </source>
</evidence>
<keyword evidence="13" id="KW-0325">Glycoprotein</keyword>
<evidence type="ECO:0000256" key="11">
    <source>
        <dbReference type="ARBA" id="ARBA00023136"/>
    </source>
</evidence>
<evidence type="ECO:0000259" key="24">
    <source>
        <dbReference type="PROSITE" id="PS50948"/>
    </source>
</evidence>
<protein>
    <recommendedName>
        <fullName evidence="16">Receptor-like serine/threonine-protein kinase</fullName>
        <ecNumber evidence="16">2.7.11.1</ecNumber>
    </recommendedName>
</protein>
<evidence type="ECO:0000256" key="19">
    <source>
        <dbReference type="SAM" id="Phobius"/>
    </source>
</evidence>
<dbReference type="CDD" id="cd14066">
    <property type="entry name" value="STKc_IRAK"/>
    <property type="match status" value="1"/>
</dbReference>
<dbReference type="InterPro" id="IPR000858">
    <property type="entry name" value="S_locus_glycoprot_dom"/>
</dbReference>
<dbReference type="GO" id="GO:0004674">
    <property type="term" value="F:protein serine/threonine kinase activity"/>
    <property type="evidence" value="ECO:0007669"/>
    <property type="project" value="UniProtKB-KW"/>
</dbReference>
<keyword evidence="26" id="KW-1185">Reference proteome</keyword>
<feature type="transmembrane region" description="Helical" evidence="19">
    <location>
        <begin position="459"/>
        <end position="484"/>
    </location>
</feature>
<evidence type="ECO:0000256" key="7">
    <source>
        <dbReference type="ARBA" id="ARBA00022741"/>
    </source>
</evidence>
<dbReference type="Gene3D" id="3.30.200.20">
    <property type="entry name" value="Phosphorylase Kinase, domain 1"/>
    <property type="match status" value="1"/>
</dbReference>
<dbReference type="PROSITE" id="PS50011">
    <property type="entry name" value="PROTEIN_KINASE_DOM"/>
    <property type="match status" value="1"/>
</dbReference>
<dbReference type="InterPro" id="IPR001480">
    <property type="entry name" value="Bulb-type_lectin_dom"/>
</dbReference>
<dbReference type="InterPro" id="IPR000742">
    <property type="entry name" value="EGF"/>
</dbReference>
<dbReference type="Pfam" id="PF07714">
    <property type="entry name" value="PK_Tyr_Ser-Thr"/>
    <property type="match status" value="1"/>
</dbReference>
<dbReference type="PROSITE" id="PS00108">
    <property type="entry name" value="PROTEIN_KINASE_ST"/>
    <property type="match status" value="1"/>
</dbReference>
<dbReference type="SUPFAM" id="SSF56112">
    <property type="entry name" value="Protein kinase-like (PK-like)"/>
    <property type="match status" value="1"/>
</dbReference>
<evidence type="ECO:0000256" key="2">
    <source>
        <dbReference type="ARBA" id="ARBA00022475"/>
    </source>
</evidence>
<feature type="domain" description="EGF-like" evidence="22">
    <location>
        <begin position="297"/>
        <end position="335"/>
    </location>
</feature>
<feature type="domain" description="Protein kinase" evidence="21">
    <location>
        <begin position="533"/>
        <end position="819"/>
    </location>
</feature>
<dbReference type="InterPro" id="IPR024171">
    <property type="entry name" value="SRK-like_kinase"/>
</dbReference>
<sequence length="852" mass="94307">MDLAAAIAISFLLHLIISLHLCTSSTTDTISFNQSLADGQVLVSNGDQTYTLGFFSPAAGNSSNRYLGIWYTNVPGQTVVWVANRDDPINDTTGSLSFDQRSNDLVLQRRGTTGNPVTVWSATISTAGRNSMARLLDGGNFVVLQSDSTTVVWQSFDHLTNTIFPNMKFGLDLRTGFNRSLRSWKYPDDPASGDWSMGVDPRGVPQMIIYHRNDRTKRWRYTPWNRNAIHESVVGYNYTTRFAGDKKKSSETTTAWAFRDPAIVSRMYLDSSGFMKIDIWQSDQKGGGEWVEFSSAPKDPCDYYGRCGPNGNCDPYRAGELECDCLPGFQPKFPNQWSVRDASGGCARDSTCNSDGEGFVKLENAKVPDTVTGRLNVGVDLDACRAECLKNCSCTAYANANVTNGIGCVTLYGDLIDTRVFTDGRQDLFVRVDAIELGEYMRKSEEQSGEKKKKEKKGVLVIALTSVGAAAAVVLGVSVVCWLLKWRRKEGRGGSNRIINGVQYDAKNKNLYEKDSSVSIFVVNDIFAATGNFSLANKIGQGGFGSVYKGLLADGQKVAVKRLSQTSSQGIEEFKNEVKLVSKLQHKNLARLFGCCIHGEEKMLVYEYLPNKSLDFFIFDKTKGSLLNWKTRFDIVIGIARGLLYLHRDSRLKIIHRDLKPSNILLDATMNPKISDFGMARLFGEDQTEANTNRVMGTYGYMSPEYAIKGLYSTKSDVFSFGILVLEIVSGMRSNHCYKENPSLSLIGHVWDLWRAGRALEIADSSTMGESYSADQMMRCIQVGLLCVQESPTDRPTMSNVVSMLGNATTLPSPKEPAFILVRQYDDADSSADDRLAVISINHVSITTMEAR</sequence>
<evidence type="ECO:0000259" key="21">
    <source>
        <dbReference type="PROSITE" id="PS50011"/>
    </source>
</evidence>
<dbReference type="InterPro" id="IPR000719">
    <property type="entry name" value="Prot_kinase_dom"/>
</dbReference>
<dbReference type="FunFam" id="1.10.510.10:FF:000060">
    <property type="entry name" value="G-type lectin S-receptor-like serine/threonine-protein kinase"/>
    <property type="match status" value="1"/>
</dbReference>
<dbReference type="InterPro" id="IPR001245">
    <property type="entry name" value="Ser-Thr/Tyr_kinase_cat_dom"/>
</dbReference>
<dbReference type="InterPro" id="IPR017441">
    <property type="entry name" value="Protein_kinase_ATP_BS"/>
</dbReference>
<evidence type="ECO:0000256" key="12">
    <source>
        <dbReference type="ARBA" id="ARBA00023157"/>
    </source>
</evidence>
<comment type="similarity">
    <text evidence="16">Belongs to the protein kinase superfamily. Ser/Thr protein kinase family.</text>
</comment>
<keyword evidence="3 16" id="KW-0723">Serine/threonine-protein kinase</keyword>
<gene>
    <name evidence="25" type="ORF">LITE_LOCUS6219</name>
</gene>
<evidence type="ECO:0000256" key="15">
    <source>
        <dbReference type="ARBA" id="ARBA00048679"/>
    </source>
</evidence>
<dbReference type="SMART" id="SM00473">
    <property type="entry name" value="PAN_AP"/>
    <property type="match status" value="1"/>
</dbReference>
<dbReference type="AlphaFoldDB" id="A0AAV0HVV1"/>
<proteinExistence type="inferred from homology"/>
<dbReference type="SMART" id="SM00108">
    <property type="entry name" value="B_lectin"/>
    <property type="match status" value="1"/>
</dbReference>
<dbReference type="PROSITE" id="PS50927">
    <property type="entry name" value="BULB_LECTIN"/>
    <property type="match status" value="1"/>
</dbReference>
<dbReference type="InterPro" id="IPR036426">
    <property type="entry name" value="Bulb-type_lectin_dom_sf"/>
</dbReference>
<evidence type="ECO:0000259" key="23">
    <source>
        <dbReference type="PROSITE" id="PS50927"/>
    </source>
</evidence>
<evidence type="ECO:0000313" key="25">
    <source>
        <dbReference type="EMBL" id="CAI0389384.1"/>
    </source>
</evidence>
<keyword evidence="9 16" id="KW-0067">ATP-binding</keyword>
<evidence type="ECO:0000256" key="17">
    <source>
        <dbReference type="PROSITE-ProRule" id="PRU00076"/>
    </source>
</evidence>
<keyword evidence="12" id="KW-1015">Disulfide bond</keyword>
<comment type="subcellular location">
    <subcellularLocation>
        <location evidence="1">Cell membrane</location>
        <topology evidence="1">Single-pass type I membrane protein</topology>
    </subcellularLocation>
</comment>
<dbReference type="GO" id="GO:0048544">
    <property type="term" value="P:recognition of pollen"/>
    <property type="evidence" value="ECO:0007669"/>
    <property type="project" value="InterPro"/>
</dbReference>
<evidence type="ECO:0000256" key="14">
    <source>
        <dbReference type="ARBA" id="ARBA00047899"/>
    </source>
</evidence>
<dbReference type="InterPro" id="IPR021820">
    <property type="entry name" value="S-locus_recpt_kinase_C"/>
</dbReference>
<comment type="caution">
    <text evidence="17">Lacks conserved residue(s) required for the propagation of feature annotation.</text>
</comment>
<dbReference type="FunFam" id="2.90.10.10:FF:000005">
    <property type="entry name" value="G-type lectin S-receptor-like serine/threonine-protein kinase"/>
    <property type="match status" value="1"/>
</dbReference>
<keyword evidence="4 16" id="KW-0808">Transferase</keyword>
<keyword evidence="11 19" id="KW-0472">Membrane</keyword>
<keyword evidence="7 16" id="KW-0547">Nucleotide-binding</keyword>
<keyword evidence="10 19" id="KW-1133">Transmembrane helix</keyword>
<dbReference type="Proteomes" id="UP001154282">
    <property type="component" value="Unassembled WGS sequence"/>
</dbReference>
<dbReference type="InterPro" id="IPR008271">
    <property type="entry name" value="Ser/Thr_kinase_AS"/>
</dbReference>
<evidence type="ECO:0000259" key="22">
    <source>
        <dbReference type="PROSITE" id="PS50026"/>
    </source>
</evidence>
<keyword evidence="5 19" id="KW-0812">Transmembrane</keyword>
<dbReference type="PANTHER" id="PTHR27002:SF1095">
    <property type="entry name" value="G-TYPE LECTIN S-RECEPTOR-LIKE SERINE_THREONINE-PROTEIN KINASE RKS1"/>
    <property type="match status" value="1"/>
</dbReference>
<dbReference type="Pfam" id="PF01453">
    <property type="entry name" value="B_lectin"/>
    <property type="match status" value="1"/>
</dbReference>
<evidence type="ECO:0000256" key="20">
    <source>
        <dbReference type="SAM" id="SignalP"/>
    </source>
</evidence>
<feature type="binding site" evidence="18">
    <location>
        <position position="561"/>
    </location>
    <ligand>
        <name>ATP</name>
        <dbReference type="ChEBI" id="CHEBI:30616"/>
    </ligand>
</feature>
<reference evidence="25" key="1">
    <citation type="submission" date="2022-08" db="EMBL/GenBank/DDBJ databases">
        <authorList>
            <person name="Gutierrez-Valencia J."/>
        </authorList>
    </citation>
    <scope>NUCLEOTIDE SEQUENCE</scope>
</reference>
<evidence type="ECO:0000256" key="4">
    <source>
        <dbReference type="ARBA" id="ARBA00022679"/>
    </source>
</evidence>
<evidence type="ECO:0000256" key="9">
    <source>
        <dbReference type="ARBA" id="ARBA00022840"/>
    </source>
</evidence>
<dbReference type="FunFam" id="3.30.200.20:FF:000195">
    <property type="entry name" value="G-type lectin S-receptor-like serine/threonine-protein kinase"/>
    <property type="match status" value="1"/>
</dbReference>
<evidence type="ECO:0000313" key="26">
    <source>
        <dbReference type="Proteomes" id="UP001154282"/>
    </source>
</evidence>
<dbReference type="PROSITE" id="PS00107">
    <property type="entry name" value="PROTEIN_KINASE_ATP"/>
    <property type="match status" value="1"/>
</dbReference>
<keyword evidence="6 20" id="KW-0732">Signal</keyword>
<evidence type="ECO:0000256" key="6">
    <source>
        <dbReference type="ARBA" id="ARBA00022729"/>
    </source>
</evidence>
<dbReference type="Gene3D" id="1.10.510.10">
    <property type="entry name" value="Transferase(Phosphotransferase) domain 1"/>
    <property type="match status" value="1"/>
</dbReference>
<dbReference type="PROSITE" id="PS50948">
    <property type="entry name" value="PAN"/>
    <property type="match status" value="1"/>
</dbReference>
<dbReference type="GO" id="GO:0005524">
    <property type="term" value="F:ATP binding"/>
    <property type="evidence" value="ECO:0007669"/>
    <property type="project" value="UniProtKB-UniRule"/>
</dbReference>
<feature type="domain" description="Apple" evidence="24">
    <location>
        <begin position="352"/>
        <end position="433"/>
    </location>
</feature>
<feature type="domain" description="Bulb-type lectin" evidence="23">
    <location>
        <begin position="27"/>
        <end position="156"/>
    </location>
</feature>
<dbReference type="GO" id="GO:0005886">
    <property type="term" value="C:plasma membrane"/>
    <property type="evidence" value="ECO:0007669"/>
    <property type="project" value="UniProtKB-SubCell"/>
</dbReference>
<accession>A0AAV0HVV1</accession>
<dbReference type="SMART" id="SM00220">
    <property type="entry name" value="S_TKc"/>
    <property type="match status" value="1"/>
</dbReference>
<dbReference type="PIRSF" id="PIRSF000641">
    <property type="entry name" value="SRK"/>
    <property type="match status" value="1"/>
</dbReference>
<dbReference type="Pfam" id="PF08276">
    <property type="entry name" value="PAN_2"/>
    <property type="match status" value="1"/>
</dbReference>
<dbReference type="CDD" id="cd00028">
    <property type="entry name" value="B_lectin"/>
    <property type="match status" value="1"/>
</dbReference>
<dbReference type="Pfam" id="PF11883">
    <property type="entry name" value="DUF3403"/>
    <property type="match status" value="1"/>
</dbReference>
<dbReference type="InterPro" id="IPR003609">
    <property type="entry name" value="Pan_app"/>
</dbReference>
<comment type="catalytic activity">
    <reaction evidence="14 16">
        <text>L-threonyl-[protein] + ATP = O-phospho-L-threonyl-[protein] + ADP + H(+)</text>
        <dbReference type="Rhea" id="RHEA:46608"/>
        <dbReference type="Rhea" id="RHEA-COMP:11060"/>
        <dbReference type="Rhea" id="RHEA-COMP:11605"/>
        <dbReference type="ChEBI" id="CHEBI:15378"/>
        <dbReference type="ChEBI" id="CHEBI:30013"/>
        <dbReference type="ChEBI" id="CHEBI:30616"/>
        <dbReference type="ChEBI" id="CHEBI:61977"/>
        <dbReference type="ChEBI" id="CHEBI:456216"/>
        <dbReference type="EC" id="2.7.11.1"/>
    </reaction>
</comment>
<dbReference type="PANTHER" id="PTHR27002">
    <property type="entry name" value="RECEPTOR-LIKE SERINE/THREONINE-PROTEIN KINASE SD1-8"/>
    <property type="match status" value="1"/>
</dbReference>
<evidence type="ECO:0000256" key="13">
    <source>
        <dbReference type="ARBA" id="ARBA00023180"/>
    </source>
</evidence>
<comment type="caution">
    <text evidence="25">The sequence shown here is derived from an EMBL/GenBank/DDBJ whole genome shotgun (WGS) entry which is preliminary data.</text>
</comment>
<evidence type="ECO:0000256" key="10">
    <source>
        <dbReference type="ARBA" id="ARBA00022989"/>
    </source>
</evidence>
<dbReference type="Gene3D" id="2.90.10.10">
    <property type="entry name" value="Bulb-type lectin domain"/>
    <property type="match status" value="1"/>
</dbReference>
<dbReference type="PROSITE" id="PS50026">
    <property type="entry name" value="EGF_3"/>
    <property type="match status" value="1"/>
</dbReference>
<feature type="signal peptide" evidence="20">
    <location>
        <begin position="1"/>
        <end position="24"/>
    </location>
</feature>
<keyword evidence="17" id="KW-0245">EGF-like domain</keyword>
<evidence type="ECO:0000256" key="3">
    <source>
        <dbReference type="ARBA" id="ARBA00022527"/>
    </source>
</evidence>
<organism evidence="25 26">
    <name type="scientific">Linum tenue</name>
    <dbReference type="NCBI Taxonomy" id="586396"/>
    <lineage>
        <taxon>Eukaryota</taxon>
        <taxon>Viridiplantae</taxon>
        <taxon>Streptophyta</taxon>
        <taxon>Embryophyta</taxon>
        <taxon>Tracheophyta</taxon>
        <taxon>Spermatophyta</taxon>
        <taxon>Magnoliopsida</taxon>
        <taxon>eudicotyledons</taxon>
        <taxon>Gunneridae</taxon>
        <taxon>Pentapetalae</taxon>
        <taxon>rosids</taxon>
        <taxon>fabids</taxon>
        <taxon>Malpighiales</taxon>
        <taxon>Linaceae</taxon>
        <taxon>Linum</taxon>
    </lineage>
</organism>
<dbReference type="Pfam" id="PF00954">
    <property type="entry name" value="S_locus_glycop"/>
    <property type="match status" value="1"/>
</dbReference>
<keyword evidence="8 16" id="KW-0418">Kinase</keyword>